<dbReference type="Gene3D" id="3.40.50.720">
    <property type="entry name" value="NAD(P)-binding Rossmann-like Domain"/>
    <property type="match status" value="1"/>
</dbReference>
<dbReference type="Pfam" id="PF02894">
    <property type="entry name" value="GFO_IDH_MocA_C"/>
    <property type="match status" value="1"/>
</dbReference>
<dbReference type="OrthoDB" id="9815825at2"/>
<keyword evidence="2" id="KW-0560">Oxidoreductase</keyword>
<dbReference type="AlphaFoldDB" id="A0A399SYR0"/>
<dbReference type="Proteomes" id="UP000265926">
    <property type="component" value="Unassembled WGS sequence"/>
</dbReference>
<feature type="domain" description="Gfo/Idh/MocA-like oxidoreductase N-terminal" evidence="3">
    <location>
        <begin position="12"/>
        <end position="120"/>
    </location>
</feature>
<evidence type="ECO:0000313" key="6">
    <source>
        <dbReference type="Proteomes" id="UP000265926"/>
    </source>
</evidence>
<evidence type="ECO:0000256" key="1">
    <source>
        <dbReference type="ARBA" id="ARBA00010928"/>
    </source>
</evidence>
<dbReference type="InterPro" id="IPR004104">
    <property type="entry name" value="Gfo/Idh/MocA-like_OxRdtase_C"/>
</dbReference>
<gene>
    <name evidence="5" type="ORF">D1614_13785</name>
</gene>
<reference evidence="5 6" key="1">
    <citation type="submission" date="2018-08" db="EMBL/GenBank/DDBJ databases">
        <title>Pallidiluteibacterium maritimus gen. nov., sp. nov., isolated from coastal sediment.</title>
        <authorList>
            <person name="Zhou L.Y."/>
        </authorList>
    </citation>
    <scope>NUCLEOTIDE SEQUENCE [LARGE SCALE GENOMIC DNA]</scope>
    <source>
        <strain evidence="5 6">XSD2</strain>
    </source>
</reference>
<dbReference type="RefSeq" id="WP_119438659.1">
    <property type="nucleotide sequence ID" value="NZ_QWGR01000007.1"/>
</dbReference>
<dbReference type="SUPFAM" id="SSF51735">
    <property type="entry name" value="NAD(P)-binding Rossmann-fold domains"/>
    <property type="match status" value="1"/>
</dbReference>
<comment type="similarity">
    <text evidence="1">Belongs to the Gfo/Idh/MocA family.</text>
</comment>
<dbReference type="GO" id="GO:0016491">
    <property type="term" value="F:oxidoreductase activity"/>
    <property type="evidence" value="ECO:0007669"/>
    <property type="project" value="UniProtKB-KW"/>
</dbReference>
<dbReference type="InterPro" id="IPR036291">
    <property type="entry name" value="NAD(P)-bd_dom_sf"/>
</dbReference>
<evidence type="ECO:0000256" key="2">
    <source>
        <dbReference type="ARBA" id="ARBA00023002"/>
    </source>
</evidence>
<evidence type="ECO:0000259" key="4">
    <source>
        <dbReference type="Pfam" id="PF02894"/>
    </source>
</evidence>
<dbReference type="InterPro" id="IPR051317">
    <property type="entry name" value="Gfo/Idh/MocA_oxidoreduct"/>
</dbReference>
<dbReference type="PANTHER" id="PTHR43708:SF5">
    <property type="entry name" value="CONSERVED EXPRESSED OXIDOREDUCTASE (EUROFUNG)-RELATED"/>
    <property type="match status" value="1"/>
</dbReference>
<evidence type="ECO:0000259" key="3">
    <source>
        <dbReference type="Pfam" id="PF01408"/>
    </source>
</evidence>
<accession>A0A399SYR0</accession>
<protein>
    <submittedName>
        <fullName evidence="5">Oxidoreductase</fullName>
    </submittedName>
</protein>
<dbReference type="GO" id="GO:0000166">
    <property type="term" value="F:nucleotide binding"/>
    <property type="evidence" value="ECO:0007669"/>
    <property type="project" value="InterPro"/>
</dbReference>
<dbReference type="Gene3D" id="3.30.360.10">
    <property type="entry name" value="Dihydrodipicolinate Reductase, domain 2"/>
    <property type="match status" value="1"/>
</dbReference>
<dbReference type="PANTHER" id="PTHR43708">
    <property type="entry name" value="CONSERVED EXPRESSED OXIDOREDUCTASE (EUROFUNG)"/>
    <property type="match status" value="1"/>
</dbReference>
<dbReference type="InterPro" id="IPR000683">
    <property type="entry name" value="Gfo/Idh/MocA-like_OxRdtase_N"/>
</dbReference>
<evidence type="ECO:0000313" key="5">
    <source>
        <dbReference type="EMBL" id="RIJ47772.1"/>
    </source>
</evidence>
<name>A0A399SYR0_9BACT</name>
<dbReference type="EMBL" id="QWGR01000007">
    <property type="protein sequence ID" value="RIJ47772.1"/>
    <property type="molecule type" value="Genomic_DNA"/>
</dbReference>
<keyword evidence="6" id="KW-1185">Reference proteome</keyword>
<dbReference type="Pfam" id="PF01408">
    <property type="entry name" value="GFO_IDH_MocA"/>
    <property type="match status" value="1"/>
</dbReference>
<feature type="domain" description="Gfo/Idh/MocA-like oxidoreductase C-terminal" evidence="4">
    <location>
        <begin position="136"/>
        <end position="348"/>
    </location>
</feature>
<proteinExistence type="inferred from homology"/>
<organism evidence="5 6">
    <name type="scientific">Maribellus luteus</name>
    <dbReference type="NCBI Taxonomy" id="2305463"/>
    <lineage>
        <taxon>Bacteria</taxon>
        <taxon>Pseudomonadati</taxon>
        <taxon>Bacteroidota</taxon>
        <taxon>Bacteroidia</taxon>
        <taxon>Marinilabiliales</taxon>
        <taxon>Prolixibacteraceae</taxon>
        <taxon>Maribellus</taxon>
    </lineage>
</organism>
<comment type="caution">
    <text evidence="5">The sequence shown here is derived from an EMBL/GenBank/DDBJ whole genome shotgun (WGS) entry which is preliminary data.</text>
</comment>
<sequence length="349" mass="39527">MKTTIKTALASFGMSGQVFHGPLLKVNPGFEVVSVLERTKNLSVKLFPEATIVRSYSEILDNPEIELVVVNTPDSSHFNMAREALEAGKHVVVEKPMTLKCEEAEALIDLAEKKNRMLTVFQNRRWDADFRTVQQVIKEAKFGRLVEFESHFDRYRTFVAPNTWKEEGDEYSGVLYNLGSHMVDQAVVLFGMPKEVTAHLRIVRKGGVVYDYYDIRLEYAGFAALLKCSYLVKDPGPRYTIHGELGTFYKSGIDPQEELLKAGNLPTGEAWGSEPAEEWGTLFYEEGGDEVEELVETIPGNYGLFYDNVYDVIRRQGELLVKPEQAAGVIRILEACLQSNREKRTVEIR</sequence>